<dbReference type="AlphaFoldDB" id="A0A6A5RXR6"/>
<proteinExistence type="predicted"/>
<reference evidence="1" key="1">
    <citation type="journal article" date="2020" name="Stud. Mycol.">
        <title>101 Dothideomycetes genomes: a test case for predicting lifestyles and emergence of pathogens.</title>
        <authorList>
            <person name="Haridas S."/>
            <person name="Albert R."/>
            <person name="Binder M."/>
            <person name="Bloem J."/>
            <person name="Labutti K."/>
            <person name="Salamov A."/>
            <person name="Andreopoulos B."/>
            <person name="Baker S."/>
            <person name="Barry K."/>
            <person name="Bills G."/>
            <person name="Bluhm B."/>
            <person name="Cannon C."/>
            <person name="Castanera R."/>
            <person name="Culley D."/>
            <person name="Daum C."/>
            <person name="Ezra D."/>
            <person name="Gonzalez J."/>
            <person name="Henrissat B."/>
            <person name="Kuo A."/>
            <person name="Liang C."/>
            <person name="Lipzen A."/>
            <person name="Lutzoni F."/>
            <person name="Magnuson J."/>
            <person name="Mondo S."/>
            <person name="Nolan M."/>
            <person name="Ohm R."/>
            <person name="Pangilinan J."/>
            <person name="Park H.-J."/>
            <person name="Ramirez L."/>
            <person name="Alfaro M."/>
            <person name="Sun H."/>
            <person name="Tritt A."/>
            <person name="Yoshinaga Y."/>
            <person name="Zwiers L.-H."/>
            <person name="Turgeon B."/>
            <person name="Goodwin S."/>
            <person name="Spatafora J."/>
            <person name="Crous P."/>
            <person name="Grigoriev I."/>
        </authorList>
    </citation>
    <scope>NUCLEOTIDE SEQUENCE</scope>
    <source>
        <strain evidence="1">CBS 183.55</strain>
    </source>
</reference>
<dbReference type="EMBL" id="ML978957">
    <property type="protein sequence ID" value="KAF1933191.1"/>
    <property type="molecule type" value="Genomic_DNA"/>
</dbReference>
<gene>
    <name evidence="1" type="ORF">M421DRAFT_191444</name>
</gene>
<evidence type="ECO:0000313" key="1">
    <source>
        <dbReference type="EMBL" id="KAF1933191.1"/>
    </source>
</evidence>
<dbReference type="Proteomes" id="UP000800082">
    <property type="component" value="Unassembled WGS sequence"/>
</dbReference>
<evidence type="ECO:0000313" key="2">
    <source>
        <dbReference type="Proteomes" id="UP000800082"/>
    </source>
</evidence>
<organism evidence="1 2">
    <name type="scientific">Didymella exigua CBS 183.55</name>
    <dbReference type="NCBI Taxonomy" id="1150837"/>
    <lineage>
        <taxon>Eukaryota</taxon>
        <taxon>Fungi</taxon>
        <taxon>Dikarya</taxon>
        <taxon>Ascomycota</taxon>
        <taxon>Pezizomycotina</taxon>
        <taxon>Dothideomycetes</taxon>
        <taxon>Pleosporomycetidae</taxon>
        <taxon>Pleosporales</taxon>
        <taxon>Pleosporineae</taxon>
        <taxon>Didymellaceae</taxon>
        <taxon>Didymella</taxon>
    </lineage>
</organism>
<keyword evidence="2" id="KW-1185">Reference proteome</keyword>
<dbReference type="RefSeq" id="XP_033453439.1">
    <property type="nucleotide sequence ID" value="XM_033587998.1"/>
</dbReference>
<sequence length="201" mass="21969">MPAGMLPRASRLGQPVYADAGSGGSSSYYSRFTRCEGHPRCAFGRGVALLPHDSGAIIPGSGGRQRRVWTLVTKRKTRCSCGMEAVRGEVRGGVRGEGGRGIEDSTTDDIYEARHCERALHDGGRSSADRFALLLLLIRFCMPTGVFHCIYPQLSITYIPAQTSKTPNTIYQYESSSSPNEIGDVQLQQHPPWLGRSHTLK</sequence>
<protein>
    <submittedName>
        <fullName evidence="1">Uncharacterized protein</fullName>
    </submittedName>
</protein>
<accession>A0A6A5RXR6</accession>
<name>A0A6A5RXR6_9PLEO</name>
<dbReference type="GeneID" id="54345645"/>